<name>A0A2P6VR55_9CHLO</name>
<protein>
    <submittedName>
        <fullName evidence="7">Transmembrane 19</fullName>
    </submittedName>
</protein>
<evidence type="ECO:0000256" key="5">
    <source>
        <dbReference type="ARBA" id="ARBA00023136"/>
    </source>
</evidence>
<dbReference type="Pfam" id="PF01940">
    <property type="entry name" value="DUF92"/>
    <property type="match status" value="1"/>
</dbReference>
<dbReference type="Proteomes" id="UP000239649">
    <property type="component" value="Unassembled WGS sequence"/>
</dbReference>
<feature type="transmembrane region" description="Helical" evidence="6">
    <location>
        <begin position="97"/>
        <end position="124"/>
    </location>
</feature>
<evidence type="ECO:0000256" key="4">
    <source>
        <dbReference type="ARBA" id="ARBA00022989"/>
    </source>
</evidence>
<gene>
    <name evidence="7" type="primary">g36</name>
    <name evidence="7" type="ORF">C2E20_0036</name>
</gene>
<evidence type="ECO:0000256" key="6">
    <source>
        <dbReference type="SAM" id="Phobius"/>
    </source>
</evidence>
<organism evidence="7 8">
    <name type="scientific">Micractinium conductrix</name>
    <dbReference type="NCBI Taxonomy" id="554055"/>
    <lineage>
        <taxon>Eukaryota</taxon>
        <taxon>Viridiplantae</taxon>
        <taxon>Chlorophyta</taxon>
        <taxon>core chlorophytes</taxon>
        <taxon>Trebouxiophyceae</taxon>
        <taxon>Chlorellales</taxon>
        <taxon>Chlorellaceae</taxon>
        <taxon>Chlorella clade</taxon>
        <taxon>Micractinium</taxon>
    </lineage>
</organism>
<feature type="transmembrane region" description="Helical" evidence="6">
    <location>
        <begin position="53"/>
        <end position="85"/>
    </location>
</feature>
<proteinExistence type="inferred from homology"/>
<feature type="transmembrane region" description="Helical" evidence="6">
    <location>
        <begin position="287"/>
        <end position="307"/>
    </location>
</feature>
<keyword evidence="3 6" id="KW-0812">Transmembrane</keyword>
<evidence type="ECO:0000256" key="3">
    <source>
        <dbReference type="ARBA" id="ARBA00022692"/>
    </source>
</evidence>
<dbReference type="EMBL" id="LHPF02000001">
    <property type="protein sequence ID" value="PSC76579.1"/>
    <property type="molecule type" value="Genomic_DNA"/>
</dbReference>
<dbReference type="PANTHER" id="PTHR13353:SF14">
    <property type="entry name" value="PROTEIN PGR"/>
    <property type="match status" value="1"/>
</dbReference>
<evidence type="ECO:0000256" key="2">
    <source>
        <dbReference type="ARBA" id="ARBA00009012"/>
    </source>
</evidence>
<feature type="transmembrane region" description="Helical" evidence="6">
    <location>
        <begin position="192"/>
        <end position="210"/>
    </location>
</feature>
<dbReference type="STRING" id="554055.A0A2P6VR55"/>
<keyword evidence="8" id="KW-1185">Reference proteome</keyword>
<accession>A0A2P6VR55</accession>
<sequence>MRLDPRVKEALERAAGAVHQAEQSMQLLHTLPSARLPSAWNRAAGALRPAAQFAALAAVCAAVHSIGLLGRLLGSLAVGAGIAVYGWRRSSLSASGAVAAALVGWGTLGASFRSGLLLLTFFFASSKLTQFGEELKDVDEEHKKGGQRDWRQVMCNALVPTGLALAAAWLAGGAPADLALGEAPAAAAARPALTQLLTALHAAFLGYYACCCGDTWSSELGQLSPEEPRLITTLRPVRKGTNGGVTLLGLGAALAGGLAMGATFWLATLLSPCGGGLAGAGARQWGMVALGVGAGLAGSLIDSLLGATIQFTGYNRVTGKVTGRPGPDVSHISGLAVLDNNAVNAVSASLTAALAAGAAALAF</sequence>
<reference evidence="7 8" key="1">
    <citation type="journal article" date="2018" name="Plant J.">
        <title>Genome sequences of Chlorella sorokiniana UTEX 1602 and Micractinium conductrix SAG 241.80: implications to maltose excretion by a green alga.</title>
        <authorList>
            <person name="Arriola M.B."/>
            <person name="Velmurugan N."/>
            <person name="Zhang Y."/>
            <person name="Plunkett M.H."/>
            <person name="Hondzo H."/>
            <person name="Barney B.M."/>
        </authorList>
    </citation>
    <scope>NUCLEOTIDE SEQUENCE [LARGE SCALE GENOMIC DNA]</scope>
    <source>
        <strain evidence="7 8">SAG 241.80</strain>
    </source>
</reference>
<evidence type="ECO:0000313" key="8">
    <source>
        <dbReference type="Proteomes" id="UP000239649"/>
    </source>
</evidence>
<keyword evidence="4 6" id="KW-1133">Transmembrane helix</keyword>
<dbReference type="AlphaFoldDB" id="A0A2P6VR55"/>
<comment type="similarity">
    <text evidence="2">Belongs to the TMEM19 family.</text>
</comment>
<dbReference type="PANTHER" id="PTHR13353">
    <property type="entry name" value="TRANSMEMBRANE PROTEIN 19"/>
    <property type="match status" value="1"/>
</dbReference>
<feature type="transmembrane region" description="Helical" evidence="6">
    <location>
        <begin position="153"/>
        <end position="172"/>
    </location>
</feature>
<dbReference type="GO" id="GO:0016020">
    <property type="term" value="C:membrane"/>
    <property type="evidence" value="ECO:0007669"/>
    <property type="project" value="UniProtKB-SubCell"/>
</dbReference>
<comment type="subcellular location">
    <subcellularLocation>
        <location evidence="1">Membrane</location>
        <topology evidence="1">Multi-pass membrane protein</topology>
    </subcellularLocation>
</comment>
<feature type="transmembrane region" description="Helical" evidence="6">
    <location>
        <begin position="245"/>
        <end position="267"/>
    </location>
</feature>
<dbReference type="InterPro" id="IPR002794">
    <property type="entry name" value="DUF92_TMEM19"/>
</dbReference>
<dbReference type="OrthoDB" id="30881at2759"/>
<keyword evidence="5 6" id="KW-0472">Membrane</keyword>
<comment type="caution">
    <text evidence="7">The sequence shown here is derived from an EMBL/GenBank/DDBJ whole genome shotgun (WGS) entry which is preliminary data.</text>
</comment>
<evidence type="ECO:0000256" key="1">
    <source>
        <dbReference type="ARBA" id="ARBA00004141"/>
    </source>
</evidence>
<evidence type="ECO:0000313" key="7">
    <source>
        <dbReference type="EMBL" id="PSC76579.1"/>
    </source>
</evidence>